<comment type="caution">
    <text evidence="10">The sequence shown here is derived from an EMBL/GenBank/DDBJ whole genome shotgun (WGS) entry which is preliminary data.</text>
</comment>
<organism evidence="10 11">
    <name type="scientific">Alkalicoccus urumqiensis</name>
    <name type="common">Bacillus urumqiensis</name>
    <dbReference type="NCBI Taxonomy" id="1548213"/>
    <lineage>
        <taxon>Bacteria</taxon>
        <taxon>Bacillati</taxon>
        <taxon>Bacillota</taxon>
        <taxon>Bacilli</taxon>
        <taxon>Bacillales</taxon>
        <taxon>Bacillaceae</taxon>
        <taxon>Alkalicoccus</taxon>
    </lineage>
</organism>
<feature type="transmembrane region" description="Helical" evidence="8">
    <location>
        <begin position="297"/>
        <end position="317"/>
    </location>
</feature>
<dbReference type="SUPFAM" id="SSF103473">
    <property type="entry name" value="MFS general substrate transporter"/>
    <property type="match status" value="1"/>
</dbReference>
<feature type="transmembrane region" description="Helical" evidence="8">
    <location>
        <begin position="221"/>
        <end position="243"/>
    </location>
</feature>
<keyword evidence="5 8" id="KW-0812">Transmembrane</keyword>
<dbReference type="GO" id="GO:0005886">
    <property type="term" value="C:plasma membrane"/>
    <property type="evidence" value="ECO:0007669"/>
    <property type="project" value="UniProtKB-SubCell"/>
</dbReference>
<feature type="transmembrane region" description="Helical" evidence="8">
    <location>
        <begin position="329"/>
        <end position="350"/>
    </location>
</feature>
<feature type="transmembrane region" description="Helical" evidence="8">
    <location>
        <begin position="107"/>
        <end position="127"/>
    </location>
</feature>
<comment type="similarity">
    <text evidence="2">Belongs to the major facilitator superfamily. EmrB family.</text>
</comment>
<evidence type="ECO:0000256" key="1">
    <source>
        <dbReference type="ARBA" id="ARBA00004651"/>
    </source>
</evidence>
<dbReference type="GO" id="GO:0022857">
    <property type="term" value="F:transmembrane transporter activity"/>
    <property type="evidence" value="ECO:0007669"/>
    <property type="project" value="InterPro"/>
</dbReference>
<dbReference type="PROSITE" id="PS50850">
    <property type="entry name" value="MFS"/>
    <property type="match status" value="1"/>
</dbReference>
<proteinExistence type="inferred from homology"/>
<reference evidence="10 11" key="1">
    <citation type="submission" date="2018-03" db="EMBL/GenBank/DDBJ databases">
        <title>Bacillus urumqiensis sp. nov., a moderately haloalkaliphilic bacterium isolated from a salt lake.</title>
        <authorList>
            <person name="Zhao B."/>
            <person name="Liao Z."/>
        </authorList>
    </citation>
    <scope>NUCLEOTIDE SEQUENCE [LARGE SCALE GENOMIC DNA]</scope>
    <source>
        <strain evidence="10 11">BZ-SZ-XJ18</strain>
    </source>
</reference>
<evidence type="ECO:0000256" key="7">
    <source>
        <dbReference type="ARBA" id="ARBA00023136"/>
    </source>
</evidence>
<evidence type="ECO:0000313" key="11">
    <source>
        <dbReference type="Proteomes" id="UP000243650"/>
    </source>
</evidence>
<feature type="transmembrane region" description="Helical" evidence="8">
    <location>
        <begin position="76"/>
        <end position="95"/>
    </location>
</feature>
<feature type="transmembrane region" description="Helical" evidence="8">
    <location>
        <begin position="12"/>
        <end position="36"/>
    </location>
</feature>
<feature type="transmembrane region" description="Helical" evidence="8">
    <location>
        <begin position="48"/>
        <end position="69"/>
    </location>
</feature>
<feature type="transmembrane region" description="Helical" evidence="8">
    <location>
        <begin position="196"/>
        <end position="215"/>
    </location>
</feature>
<dbReference type="InterPro" id="IPR004638">
    <property type="entry name" value="EmrB-like"/>
</dbReference>
<dbReference type="InterPro" id="IPR020846">
    <property type="entry name" value="MFS_dom"/>
</dbReference>
<dbReference type="NCBIfam" id="TIGR00711">
    <property type="entry name" value="efflux_EmrB"/>
    <property type="match status" value="1"/>
</dbReference>
<dbReference type="Gene3D" id="1.20.1250.20">
    <property type="entry name" value="MFS general substrate transporter like domains"/>
    <property type="match status" value="1"/>
</dbReference>
<feature type="transmembrane region" description="Helical" evidence="8">
    <location>
        <begin position="401"/>
        <end position="421"/>
    </location>
</feature>
<feature type="transmembrane region" description="Helical" evidence="8">
    <location>
        <begin position="356"/>
        <end position="380"/>
    </location>
</feature>
<evidence type="ECO:0000256" key="2">
    <source>
        <dbReference type="ARBA" id="ARBA00008537"/>
    </source>
</evidence>
<feature type="domain" description="Major facilitator superfamily (MFS) profile" evidence="9">
    <location>
        <begin position="11"/>
        <end position="459"/>
    </location>
</feature>
<protein>
    <submittedName>
        <fullName evidence="10">MFS transporter</fullName>
    </submittedName>
</protein>
<dbReference type="Gene3D" id="1.20.1720.10">
    <property type="entry name" value="Multidrug resistance protein D"/>
    <property type="match status" value="1"/>
</dbReference>
<keyword evidence="7 8" id="KW-0472">Membrane</keyword>
<feature type="transmembrane region" description="Helical" evidence="8">
    <location>
        <begin position="165"/>
        <end position="184"/>
    </location>
</feature>
<accession>A0A2P6MF00</accession>
<name>A0A2P6MF00_ALKUR</name>
<keyword evidence="6 8" id="KW-1133">Transmembrane helix</keyword>
<dbReference type="AlphaFoldDB" id="A0A2P6MF00"/>
<feature type="transmembrane region" description="Helical" evidence="8">
    <location>
        <begin position="263"/>
        <end position="285"/>
    </location>
</feature>
<dbReference type="PANTHER" id="PTHR42718:SF9">
    <property type="entry name" value="MAJOR FACILITATOR SUPERFAMILY MULTIDRUG TRANSPORTER MFSC"/>
    <property type="match status" value="1"/>
</dbReference>
<dbReference type="PANTHER" id="PTHR42718">
    <property type="entry name" value="MAJOR FACILITATOR SUPERFAMILY MULTIDRUG TRANSPORTER MFSC"/>
    <property type="match status" value="1"/>
</dbReference>
<evidence type="ECO:0000313" key="10">
    <source>
        <dbReference type="EMBL" id="PRO64882.1"/>
    </source>
</evidence>
<dbReference type="OrthoDB" id="9816041at2"/>
<dbReference type="Pfam" id="PF07690">
    <property type="entry name" value="MFS_1"/>
    <property type="match status" value="1"/>
</dbReference>
<dbReference type="InterPro" id="IPR036259">
    <property type="entry name" value="MFS_trans_sf"/>
</dbReference>
<evidence type="ECO:0000256" key="3">
    <source>
        <dbReference type="ARBA" id="ARBA00022448"/>
    </source>
</evidence>
<dbReference type="EMBL" id="PVNS01000011">
    <property type="protein sequence ID" value="PRO64882.1"/>
    <property type="molecule type" value="Genomic_DNA"/>
</dbReference>
<keyword evidence="4" id="KW-1003">Cell membrane</keyword>
<gene>
    <name evidence="10" type="ORF">C6I21_12100</name>
</gene>
<evidence type="ECO:0000256" key="6">
    <source>
        <dbReference type="ARBA" id="ARBA00022989"/>
    </source>
</evidence>
<feature type="transmembrane region" description="Helical" evidence="8">
    <location>
        <begin position="433"/>
        <end position="452"/>
    </location>
</feature>
<evidence type="ECO:0000256" key="4">
    <source>
        <dbReference type="ARBA" id="ARBA00022475"/>
    </source>
</evidence>
<feature type="transmembrane region" description="Helical" evidence="8">
    <location>
        <begin position="134"/>
        <end position="153"/>
    </location>
</feature>
<evidence type="ECO:0000259" key="9">
    <source>
        <dbReference type="PROSITE" id="PS50850"/>
    </source>
</evidence>
<comment type="subcellular location">
    <subcellularLocation>
        <location evidence="1">Cell membrane</location>
        <topology evidence="1">Multi-pass membrane protein</topology>
    </subcellularLocation>
</comment>
<keyword evidence="3" id="KW-0813">Transport</keyword>
<evidence type="ECO:0000256" key="5">
    <source>
        <dbReference type="ARBA" id="ARBA00022692"/>
    </source>
</evidence>
<sequence length="468" mass="50607">MGGSSTPHKMLTATALSATFLFTFSQFLLITAYPAIMTEFNVNATQVQWLTTAFLLATIIFIPMSGYFMNTFSAKALVLFSLCTLLIGTAVGAFAPNFGLLVFSRVIQAVGAGIMLPLVQTILLSVFPYQKRGFAMGLLGAVVNVAPASAPSLSGLVIDAVGWRALHSIMLVPAVIVFILALIYMKNVVEQQEARLDLYSTFLTVIGFSGFILGLSNISAFGFTSSWTILPLAAGALGIFLLIRRQLQLDVPVLKVQLMRIPLFRLAMVLVFINMMLLLSAESILPMFAQDVLGTTAFLSGFLLVPGTILLSIMTVVAGRLYDSYGGRLPALIGFGMLFLSMILFSTLGIDSSPYWIMLYFCVFMLGCGLTLMTLVTVSMNALTQKDVTHGSAITNTFRQFGMAFGVILLTTVISLSTARADIAYREAAYEGTIITFWIMGALALAALLLSLKIQERPAPERKSQIGE</sequence>
<evidence type="ECO:0000256" key="8">
    <source>
        <dbReference type="SAM" id="Phobius"/>
    </source>
</evidence>
<dbReference type="RefSeq" id="WP_105959737.1">
    <property type="nucleotide sequence ID" value="NZ_PVNS01000011.1"/>
</dbReference>
<dbReference type="PRINTS" id="PR01036">
    <property type="entry name" value="TCRTETB"/>
</dbReference>
<dbReference type="Proteomes" id="UP000243650">
    <property type="component" value="Unassembled WGS sequence"/>
</dbReference>
<keyword evidence="11" id="KW-1185">Reference proteome</keyword>
<dbReference type="InterPro" id="IPR011701">
    <property type="entry name" value="MFS"/>
</dbReference>